<feature type="compositionally biased region" description="Basic and acidic residues" evidence="4">
    <location>
        <begin position="35"/>
        <end position="45"/>
    </location>
</feature>
<dbReference type="InterPro" id="IPR043452">
    <property type="entry name" value="BZIP46-like"/>
</dbReference>
<dbReference type="PANTHER" id="PTHR22952:SF433">
    <property type="entry name" value="PROTEIN FD"/>
    <property type="match status" value="1"/>
</dbReference>
<feature type="region of interest" description="Disordered" evidence="4">
    <location>
        <begin position="1"/>
        <end position="77"/>
    </location>
</feature>
<comment type="subcellular location">
    <subcellularLocation>
        <location evidence="1">Nucleus</location>
    </subcellularLocation>
</comment>
<evidence type="ECO:0000256" key="2">
    <source>
        <dbReference type="ARBA" id="ARBA00023125"/>
    </source>
</evidence>
<dbReference type="GO" id="GO:0045893">
    <property type="term" value="P:positive regulation of DNA-templated transcription"/>
    <property type="evidence" value="ECO:0007669"/>
    <property type="project" value="InterPro"/>
</dbReference>
<feature type="domain" description="BZIP" evidence="5">
    <location>
        <begin position="151"/>
        <end position="166"/>
    </location>
</feature>
<comment type="caution">
    <text evidence="6">The sequence shown here is derived from an EMBL/GenBank/DDBJ whole genome shotgun (WGS) entry which is preliminary data.</text>
</comment>
<dbReference type="InterPro" id="IPR046347">
    <property type="entry name" value="bZIP_sf"/>
</dbReference>
<organism evidence="6 7">
    <name type="scientific">Escallonia herrerae</name>
    <dbReference type="NCBI Taxonomy" id="1293975"/>
    <lineage>
        <taxon>Eukaryota</taxon>
        <taxon>Viridiplantae</taxon>
        <taxon>Streptophyta</taxon>
        <taxon>Embryophyta</taxon>
        <taxon>Tracheophyta</taxon>
        <taxon>Spermatophyta</taxon>
        <taxon>Magnoliopsida</taxon>
        <taxon>eudicotyledons</taxon>
        <taxon>Gunneridae</taxon>
        <taxon>Pentapetalae</taxon>
        <taxon>asterids</taxon>
        <taxon>campanulids</taxon>
        <taxon>Escalloniales</taxon>
        <taxon>Escalloniaceae</taxon>
        <taxon>Escallonia</taxon>
    </lineage>
</organism>
<evidence type="ECO:0000259" key="5">
    <source>
        <dbReference type="PROSITE" id="PS00036"/>
    </source>
</evidence>
<dbReference type="CDD" id="cd14707">
    <property type="entry name" value="bZIP_plant_BZIP46"/>
    <property type="match status" value="1"/>
</dbReference>
<evidence type="ECO:0000256" key="3">
    <source>
        <dbReference type="ARBA" id="ARBA00023242"/>
    </source>
</evidence>
<protein>
    <recommendedName>
        <fullName evidence="5">BZIP domain-containing protein</fullName>
    </recommendedName>
</protein>
<feature type="region of interest" description="Disordered" evidence="4">
    <location>
        <begin position="121"/>
        <end position="150"/>
    </location>
</feature>
<feature type="compositionally biased region" description="Basic residues" evidence="4">
    <location>
        <begin position="204"/>
        <end position="221"/>
    </location>
</feature>
<feature type="compositionally biased region" description="Polar residues" evidence="4">
    <location>
        <begin position="1"/>
        <end position="11"/>
    </location>
</feature>
<reference evidence="6" key="1">
    <citation type="submission" date="2022-12" db="EMBL/GenBank/DDBJ databases">
        <title>Draft genome assemblies for two species of Escallonia (Escalloniales).</title>
        <authorList>
            <person name="Chanderbali A."/>
            <person name="Dervinis C."/>
            <person name="Anghel I."/>
            <person name="Soltis D."/>
            <person name="Soltis P."/>
            <person name="Zapata F."/>
        </authorList>
    </citation>
    <scope>NUCLEOTIDE SEQUENCE</scope>
    <source>
        <strain evidence="6">UCBG64.0493</strain>
        <tissue evidence="6">Leaf</tissue>
    </source>
</reference>
<dbReference type="PROSITE" id="PS00036">
    <property type="entry name" value="BZIP_BASIC"/>
    <property type="match status" value="1"/>
</dbReference>
<evidence type="ECO:0000313" key="7">
    <source>
        <dbReference type="Proteomes" id="UP001188597"/>
    </source>
</evidence>
<sequence length="265" mass="28758">MRSVSGGNKQISAAPSRSSKSSATCSYPSPFPPPNDDKSMEDIWKDISLSTLHQPTTPASSAANTADAVRPPPFHGEILQDFCSRPFGRHLLPIQPSGALGVPPSAAGAGISGSPAATVLSLNSADPSKKNSSACRKRAPENDDDDDERHKRMIKNRESAARSRARKQASTFETSLAITGFSMCVFRLLLSFQKSTHYGEPQQHHFKKASNHAAGKKRKRLYQQSLQPPRTYVGAQYVLEYGGITNLGSSFPDLPVEDETVFDEE</sequence>
<keyword evidence="2" id="KW-0238">DNA-binding</keyword>
<feature type="compositionally biased region" description="Low complexity" evidence="4">
    <location>
        <begin position="55"/>
        <end position="68"/>
    </location>
</feature>
<dbReference type="Pfam" id="PF07716">
    <property type="entry name" value="bZIP_2"/>
    <property type="match status" value="1"/>
</dbReference>
<accession>A0AA88VY87</accession>
<dbReference type="Proteomes" id="UP001188597">
    <property type="component" value="Unassembled WGS sequence"/>
</dbReference>
<dbReference type="EMBL" id="JAVXUP010001058">
    <property type="protein sequence ID" value="KAK3016600.1"/>
    <property type="molecule type" value="Genomic_DNA"/>
</dbReference>
<dbReference type="SUPFAM" id="SSF57959">
    <property type="entry name" value="Leucine zipper domain"/>
    <property type="match status" value="1"/>
</dbReference>
<keyword evidence="3" id="KW-0539">Nucleus</keyword>
<evidence type="ECO:0000313" key="6">
    <source>
        <dbReference type="EMBL" id="KAK3016600.1"/>
    </source>
</evidence>
<dbReference type="AlphaFoldDB" id="A0AA88VY87"/>
<feature type="region of interest" description="Disordered" evidence="4">
    <location>
        <begin position="199"/>
        <end position="226"/>
    </location>
</feature>
<gene>
    <name evidence="6" type="ORF">RJ639_005873</name>
</gene>
<dbReference type="InterPro" id="IPR004827">
    <property type="entry name" value="bZIP"/>
</dbReference>
<keyword evidence="7" id="KW-1185">Reference proteome</keyword>
<dbReference type="PANTHER" id="PTHR22952">
    <property type="entry name" value="CAMP-RESPONSE ELEMENT BINDING PROTEIN-RELATED"/>
    <property type="match status" value="1"/>
</dbReference>
<evidence type="ECO:0000256" key="1">
    <source>
        <dbReference type="ARBA" id="ARBA00004123"/>
    </source>
</evidence>
<dbReference type="GO" id="GO:0003700">
    <property type="term" value="F:DNA-binding transcription factor activity"/>
    <property type="evidence" value="ECO:0007669"/>
    <property type="project" value="InterPro"/>
</dbReference>
<feature type="compositionally biased region" description="Low complexity" evidence="4">
    <location>
        <begin position="12"/>
        <end position="26"/>
    </location>
</feature>
<proteinExistence type="predicted"/>
<name>A0AA88VY87_9ASTE</name>
<feature type="compositionally biased region" description="Polar residues" evidence="4">
    <location>
        <begin position="121"/>
        <end position="134"/>
    </location>
</feature>
<dbReference type="GO" id="GO:0005634">
    <property type="term" value="C:nucleus"/>
    <property type="evidence" value="ECO:0007669"/>
    <property type="project" value="UniProtKB-SubCell"/>
</dbReference>
<dbReference type="GO" id="GO:0003677">
    <property type="term" value="F:DNA binding"/>
    <property type="evidence" value="ECO:0007669"/>
    <property type="project" value="UniProtKB-KW"/>
</dbReference>
<evidence type="ECO:0000256" key="4">
    <source>
        <dbReference type="SAM" id="MobiDB-lite"/>
    </source>
</evidence>